<name>A0A502CUA8_9MICO</name>
<dbReference type="InterPro" id="IPR052526">
    <property type="entry name" value="HTH-type_Bedaq_tolerance"/>
</dbReference>
<dbReference type="EMBL" id="RCZM01000003">
    <property type="protein sequence ID" value="TPG16817.1"/>
    <property type="molecule type" value="Genomic_DNA"/>
</dbReference>
<dbReference type="GO" id="GO:0003700">
    <property type="term" value="F:DNA-binding transcription factor activity"/>
    <property type="evidence" value="ECO:0007669"/>
    <property type="project" value="InterPro"/>
</dbReference>
<accession>A0A502CUA8</accession>
<dbReference type="InterPro" id="IPR000835">
    <property type="entry name" value="HTH_MarR-typ"/>
</dbReference>
<dbReference type="SUPFAM" id="SSF46785">
    <property type="entry name" value="Winged helix' DNA-binding domain"/>
    <property type="match status" value="1"/>
</dbReference>
<gene>
    <name evidence="2" type="ORF">EAH86_08415</name>
</gene>
<evidence type="ECO:0000313" key="2">
    <source>
        <dbReference type="EMBL" id="TPG16817.1"/>
    </source>
</evidence>
<dbReference type="InterPro" id="IPR036388">
    <property type="entry name" value="WH-like_DNA-bd_sf"/>
</dbReference>
<evidence type="ECO:0000313" key="3">
    <source>
        <dbReference type="Proteomes" id="UP000317722"/>
    </source>
</evidence>
<dbReference type="OrthoDB" id="5148120at2"/>
<dbReference type="Gene3D" id="1.10.10.10">
    <property type="entry name" value="Winged helix-like DNA-binding domain superfamily/Winged helix DNA-binding domain"/>
    <property type="match status" value="1"/>
</dbReference>
<protein>
    <submittedName>
        <fullName evidence="2">MarR family transcriptional regulator</fullName>
    </submittedName>
</protein>
<keyword evidence="3" id="KW-1185">Reference proteome</keyword>
<sequence>MTTPVTDLSSNFADLVARLRRAMRRAARAAQPAMTLSVAQLELLSVIGERPGSRPGELAQVLRLAPNSISTLANSLTVAGMLERASNAADRRAVTYSLTSAGVAQVTSWRQTNITSLTSALAALTPQEQQIITIAMPVMNRLVTLLDEHTDHTNDDGDPRVRPIG</sequence>
<dbReference type="AlphaFoldDB" id="A0A502CUA8"/>
<reference evidence="2 3" key="1">
    <citation type="journal article" date="2019" name="Environ. Microbiol.">
        <title>Species interactions and distinct microbial communities in high Arctic permafrost affected cryosols are associated with the CH4 and CO2 gas fluxes.</title>
        <authorList>
            <person name="Altshuler I."/>
            <person name="Hamel J."/>
            <person name="Turney S."/>
            <person name="Magnuson E."/>
            <person name="Levesque R."/>
            <person name="Greer C."/>
            <person name="Whyte L.G."/>
        </authorList>
    </citation>
    <scope>NUCLEOTIDE SEQUENCE [LARGE SCALE GENOMIC DNA]</scope>
    <source>
        <strain evidence="2 3">S9.3A</strain>
    </source>
</reference>
<dbReference type="PRINTS" id="PR00598">
    <property type="entry name" value="HTHMARR"/>
</dbReference>
<organism evidence="2 3">
    <name type="scientific">Pedococcus bigeumensis</name>
    <dbReference type="NCBI Taxonomy" id="433644"/>
    <lineage>
        <taxon>Bacteria</taxon>
        <taxon>Bacillati</taxon>
        <taxon>Actinomycetota</taxon>
        <taxon>Actinomycetes</taxon>
        <taxon>Micrococcales</taxon>
        <taxon>Intrasporangiaceae</taxon>
        <taxon>Pedococcus</taxon>
    </lineage>
</organism>
<comment type="caution">
    <text evidence="2">The sequence shown here is derived from an EMBL/GenBank/DDBJ whole genome shotgun (WGS) entry which is preliminary data.</text>
</comment>
<dbReference type="Proteomes" id="UP000317722">
    <property type="component" value="Unassembled WGS sequence"/>
</dbReference>
<dbReference type="PANTHER" id="PTHR39515">
    <property type="entry name" value="CONSERVED PROTEIN"/>
    <property type="match status" value="1"/>
</dbReference>
<dbReference type="RefSeq" id="WP_140739103.1">
    <property type="nucleotide sequence ID" value="NZ_RCZM01000003.1"/>
</dbReference>
<dbReference type="Pfam" id="PF12802">
    <property type="entry name" value="MarR_2"/>
    <property type="match status" value="1"/>
</dbReference>
<dbReference type="PROSITE" id="PS50995">
    <property type="entry name" value="HTH_MARR_2"/>
    <property type="match status" value="1"/>
</dbReference>
<dbReference type="InterPro" id="IPR036390">
    <property type="entry name" value="WH_DNA-bd_sf"/>
</dbReference>
<evidence type="ECO:0000259" key="1">
    <source>
        <dbReference type="PROSITE" id="PS50995"/>
    </source>
</evidence>
<proteinExistence type="predicted"/>
<dbReference type="SMART" id="SM00347">
    <property type="entry name" value="HTH_MARR"/>
    <property type="match status" value="1"/>
</dbReference>
<dbReference type="PANTHER" id="PTHR39515:SF2">
    <property type="entry name" value="HTH-TYPE TRANSCRIPTIONAL REGULATOR RV0880"/>
    <property type="match status" value="1"/>
</dbReference>
<feature type="domain" description="HTH marR-type" evidence="1">
    <location>
        <begin position="9"/>
        <end position="151"/>
    </location>
</feature>